<comment type="caution">
    <text evidence="1">The sequence shown here is derived from an EMBL/GenBank/DDBJ whole genome shotgun (WGS) entry which is preliminary data.</text>
</comment>
<dbReference type="Proteomes" id="UP001157974">
    <property type="component" value="Unassembled WGS sequence"/>
</dbReference>
<proteinExistence type="predicted"/>
<sequence length="654" mass="74899">MVFSPKLRTANGRRSLKVVKQSPGRAKPKNLKIWVAKDWKSIPDISKGPLTKVNRKIKLWASRKGMCLGEVSENALTRVKKKRQKLDWAEQKMRYEGLDFRLLIESLKAQIDTIRSEVLIDPESEEPPRKLQSPKSAQTFKTRLKNMSRCNEEIHREPMHQKIQSRLTEVFEKLKREGTTSLLDEEYVPLLEFMVVERGLTEEAADLLYEFPEYENSLQKSKHIHKLFNLFLAHPCPEAICSLAKKIDAEMILQPYGAELLQAMSQSAVFLVDLKSARKLFMLALSRARRYPSEDVSPAVRTVIAAHCDMGDTARAHQLFGILLTCSAIQIPAKTYEGLQIKLIEDGHYDRSARLHNRLLRTRRMPAGDAIESFLLALAKTGSFGAFHHVYRQMLQEQFTDIKPLHKVVLTLLMDSPRRVRLYASRIPPLERSPSHINHFLQSILLKQAGKDATKQSYRYLPYETLLSAFGYVEDFGRVCDRKTLVLIDALMLQSTRFLPNLVHDASGSRLLEAIRHLIKSSHLESAFEYRDVLKERKGLIPTCVYNRMIRSRLESRKLCSAERVYLEMRDAHSSENASTREMMTLVALRRKGPVALLPRFKSMIQDGWVPGASISHLLVEAGMDVESKQKVTALLRSSYPKARYIPAKLKGSW</sequence>
<dbReference type="EMBL" id="JAMWBK010000008">
    <property type="protein sequence ID" value="KAJ8902739.1"/>
    <property type="molecule type" value="Genomic_DNA"/>
</dbReference>
<accession>A0AAV8UL63</accession>
<evidence type="ECO:0000313" key="1">
    <source>
        <dbReference type="EMBL" id="KAJ8902739.1"/>
    </source>
</evidence>
<name>A0AAV8UL63_9RHOD</name>
<dbReference type="AlphaFoldDB" id="A0AAV8UL63"/>
<organism evidence="1 2">
    <name type="scientific">Rhodosorus marinus</name>
    <dbReference type="NCBI Taxonomy" id="101924"/>
    <lineage>
        <taxon>Eukaryota</taxon>
        <taxon>Rhodophyta</taxon>
        <taxon>Stylonematophyceae</taxon>
        <taxon>Stylonematales</taxon>
        <taxon>Stylonemataceae</taxon>
        <taxon>Rhodosorus</taxon>
    </lineage>
</organism>
<evidence type="ECO:0000313" key="2">
    <source>
        <dbReference type="Proteomes" id="UP001157974"/>
    </source>
</evidence>
<keyword evidence="2" id="KW-1185">Reference proteome</keyword>
<protein>
    <submittedName>
        <fullName evidence="1">Uncharacterized protein</fullName>
    </submittedName>
</protein>
<reference evidence="1 2" key="1">
    <citation type="journal article" date="2023" name="Nat. Commun.">
        <title>Origin of minicircular mitochondrial genomes in red algae.</title>
        <authorList>
            <person name="Lee Y."/>
            <person name="Cho C.H."/>
            <person name="Lee Y.M."/>
            <person name="Park S.I."/>
            <person name="Yang J.H."/>
            <person name="West J.A."/>
            <person name="Bhattacharya D."/>
            <person name="Yoon H.S."/>
        </authorList>
    </citation>
    <scope>NUCLEOTIDE SEQUENCE [LARGE SCALE GENOMIC DNA]</scope>
    <source>
        <strain evidence="1 2">CCMP1338</strain>
        <tissue evidence="1">Whole cell</tissue>
    </source>
</reference>
<gene>
    <name evidence="1" type="ORF">NDN08_006059</name>
</gene>